<feature type="non-terminal residue" evidence="1">
    <location>
        <position position="1"/>
    </location>
</feature>
<dbReference type="Proteomes" id="UP000028840">
    <property type="component" value="Unassembled WGS sequence"/>
</dbReference>
<evidence type="ECO:0000313" key="1">
    <source>
        <dbReference type="EMBL" id="KFG99252.1"/>
    </source>
</evidence>
<sequence>YGSERSEFTRFGIRRLWRVAAPHVPAFFPYESRRDLRGWVSSYWLCVVVQSVCKIVGRFRQALKVREEKDARACCVSRGNCRTT</sequence>
<dbReference type="EMBL" id="AEYJ02001965">
    <property type="protein sequence ID" value="KFG99252.1"/>
    <property type="molecule type" value="Genomic_DNA"/>
</dbReference>
<gene>
    <name evidence="1" type="ORF">TGVAND_438950</name>
</gene>
<evidence type="ECO:0000313" key="2">
    <source>
        <dbReference type="Proteomes" id="UP000028840"/>
    </source>
</evidence>
<reference evidence="1 2" key="2">
    <citation type="journal article" date="2015" name="Eukaryot. Cell">
        <title>Genetic mapping reveals that sinefungin resistance in Toxoplasma gondii is controlled by a putative amino acid transporter locus that can be used as a negative selectable marker.</title>
        <authorList>
            <person name="Behnke M.S."/>
            <person name="Khan A."/>
            <person name="Sibley L.D."/>
        </authorList>
    </citation>
    <scope>NUCLEOTIDE SEQUENCE [LARGE SCALE GENOMIC DNA]</scope>
    <source>
        <strain evidence="1 2">VAND</strain>
    </source>
</reference>
<organism evidence="1 2">
    <name type="scientific">Toxoplasma gondii VAND</name>
    <dbReference type="NCBI Taxonomy" id="933077"/>
    <lineage>
        <taxon>Eukaryota</taxon>
        <taxon>Sar</taxon>
        <taxon>Alveolata</taxon>
        <taxon>Apicomplexa</taxon>
        <taxon>Conoidasida</taxon>
        <taxon>Coccidia</taxon>
        <taxon>Eucoccidiorida</taxon>
        <taxon>Eimeriorina</taxon>
        <taxon>Sarcocystidae</taxon>
        <taxon>Toxoplasma</taxon>
    </lineage>
</organism>
<reference evidence="1 2" key="1">
    <citation type="submission" date="2014-08" db="EMBL/GenBank/DDBJ databases">
        <authorList>
            <person name="Sibley D."/>
            <person name="Venepally P."/>
            <person name="Karamycheva S."/>
            <person name="Hadjithomas M."/>
            <person name="Khan A."/>
            <person name="Brunk B."/>
            <person name="Roos D."/>
            <person name="Caler E."/>
            <person name="Lorenzi H."/>
        </authorList>
    </citation>
    <scope>NUCLEOTIDE SEQUENCE [LARGE SCALE GENOMIC DNA]</scope>
    <source>
        <strain evidence="1 2">VAND</strain>
    </source>
</reference>
<name>A0A086PFX1_TOXGO</name>
<comment type="caution">
    <text evidence="1">The sequence shown here is derived from an EMBL/GenBank/DDBJ whole genome shotgun (WGS) entry which is preliminary data.</text>
</comment>
<proteinExistence type="predicted"/>
<dbReference type="AlphaFoldDB" id="A0A086PFX1"/>
<accession>A0A086PFX1</accession>
<protein>
    <submittedName>
        <fullName evidence="1">Uncharacterized protein</fullName>
    </submittedName>
</protein>
<dbReference type="VEuPathDB" id="ToxoDB:TGVAND_438950"/>